<dbReference type="Proteomes" id="UP001207930">
    <property type="component" value="Unassembled WGS sequence"/>
</dbReference>
<protein>
    <submittedName>
        <fullName evidence="1">Uncharacterized protein</fullName>
    </submittedName>
</protein>
<evidence type="ECO:0000313" key="2">
    <source>
        <dbReference type="Proteomes" id="UP001207930"/>
    </source>
</evidence>
<name>A0ABT3FVT8_9BACT</name>
<sequence length="163" mass="17889">MSTTAQGSFDIEYLTKHGHLSVEDARNLHVKCSQENGMTDLAEIVASWNLRDPEAPWESGIVGVYVHQLTNLVYAFMADKVHEASKDGPKETPLMVLVGFNPRRAARGKGAARIEATWPDGEVEFLWMDKDDIIGNLLEHGSQQGLVDALHAYAQMMGNAPAA</sequence>
<evidence type="ECO:0000313" key="1">
    <source>
        <dbReference type="EMBL" id="MCW1887697.1"/>
    </source>
</evidence>
<dbReference type="EMBL" id="JAPDDS010000021">
    <property type="protein sequence ID" value="MCW1887697.1"/>
    <property type="molecule type" value="Genomic_DNA"/>
</dbReference>
<keyword evidence="2" id="KW-1185">Reference proteome</keyword>
<proteinExistence type="predicted"/>
<accession>A0ABT3FVT8</accession>
<dbReference type="RefSeq" id="WP_264503654.1">
    <property type="nucleotide sequence ID" value="NZ_JAPDDS010000021.1"/>
</dbReference>
<comment type="caution">
    <text evidence="1">The sequence shown here is derived from an EMBL/GenBank/DDBJ whole genome shotgun (WGS) entry which is preliminary data.</text>
</comment>
<organism evidence="1 2">
    <name type="scientific">Luteolibacter flavescens</name>
    <dbReference type="NCBI Taxonomy" id="1859460"/>
    <lineage>
        <taxon>Bacteria</taxon>
        <taxon>Pseudomonadati</taxon>
        <taxon>Verrucomicrobiota</taxon>
        <taxon>Verrucomicrobiia</taxon>
        <taxon>Verrucomicrobiales</taxon>
        <taxon>Verrucomicrobiaceae</taxon>
        <taxon>Luteolibacter</taxon>
    </lineage>
</organism>
<reference evidence="1 2" key="1">
    <citation type="submission" date="2022-10" db="EMBL/GenBank/DDBJ databases">
        <title>Luteolibacter flavescens strain MCCC 1K03193, whole genome shotgun sequencing project.</title>
        <authorList>
            <person name="Zhao G."/>
            <person name="Shen L."/>
        </authorList>
    </citation>
    <scope>NUCLEOTIDE SEQUENCE [LARGE SCALE GENOMIC DNA]</scope>
    <source>
        <strain evidence="1 2">MCCC 1K03193</strain>
    </source>
</reference>
<gene>
    <name evidence="1" type="ORF">OKA04_23370</name>
</gene>